<gene>
    <name evidence="2" type="ORF">DSCOOX_49110</name>
</gene>
<keyword evidence="3" id="KW-1185">Reference proteome</keyword>
<evidence type="ECO:0000313" key="3">
    <source>
        <dbReference type="Proteomes" id="UP000422108"/>
    </source>
</evidence>
<protein>
    <submittedName>
        <fullName evidence="2">Uncharacterized protein</fullName>
    </submittedName>
</protein>
<evidence type="ECO:0000256" key="1">
    <source>
        <dbReference type="SAM" id="MobiDB-lite"/>
    </source>
</evidence>
<name>A0A5K8AGI2_9BACT</name>
<dbReference type="Proteomes" id="UP000422108">
    <property type="component" value="Chromosome"/>
</dbReference>
<dbReference type="EMBL" id="AP021879">
    <property type="protein sequence ID" value="BBO91731.1"/>
    <property type="molecule type" value="Genomic_DNA"/>
</dbReference>
<feature type="region of interest" description="Disordered" evidence="1">
    <location>
        <begin position="1"/>
        <end position="48"/>
    </location>
</feature>
<evidence type="ECO:0000313" key="2">
    <source>
        <dbReference type="EMBL" id="BBO91731.1"/>
    </source>
</evidence>
<accession>A0A5K8AGI2</accession>
<organism evidence="2 3">
    <name type="scientific">Desulfosarcina ovata subsp. ovata</name>
    <dbReference type="NCBI Taxonomy" id="2752305"/>
    <lineage>
        <taxon>Bacteria</taxon>
        <taxon>Pseudomonadati</taxon>
        <taxon>Thermodesulfobacteriota</taxon>
        <taxon>Desulfobacteria</taxon>
        <taxon>Desulfobacterales</taxon>
        <taxon>Desulfosarcinaceae</taxon>
        <taxon>Desulfosarcina</taxon>
    </lineage>
</organism>
<reference evidence="2 3" key="1">
    <citation type="submission" date="2019-11" db="EMBL/GenBank/DDBJ databases">
        <title>Comparative genomics of hydrocarbon-degrading Desulfosarcina strains.</title>
        <authorList>
            <person name="Watanabe M."/>
            <person name="Kojima H."/>
            <person name="Fukui M."/>
        </authorList>
    </citation>
    <scope>NUCLEOTIDE SEQUENCE [LARGE SCALE GENOMIC DNA]</scope>
    <source>
        <strain evidence="3">oXyS1</strain>
    </source>
</reference>
<dbReference type="AlphaFoldDB" id="A0A5K8AGI2"/>
<proteinExistence type="predicted"/>
<sequence length="66" mass="7280">MTLGSDYQRPPRPGGGQKPRQKFKPLFHPLPGRLASQANADGIGLRPSPHCKCTPVRHQDALALRR</sequence>